<accession>A0A8J3B7X9</accession>
<reference evidence="8" key="1">
    <citation type="journal article" date="2014" name="Int. J. Syst. Evol. Microbiol.">
        <title>Complete genome sequence of Corynebacterium casei LMG S-19264T (=DSM 44701T), isolated from a smear-ripened cheese.</title>
        <authorList>
            <consortium name="US DOE Joint Genome Institute (JGI-PGF)"/>
            <person name="Walter F."/>
            <person name="Albersmeier A."/>
            <person name="Kalinowski J."/>
            <person name="Ruckert C."/>
        </authorList>
    </citation>
    <scope>NUCLEOTIDE SEQUENCE</scope>
    <source>
        <strain evidence="8">JCM 14719</strain>
    </source>
</reference>
<comment type="similarity">
    <text evidence="2">Belongs to the polysaccharide synthase family.</text>
</comment>
<evidence type="ECO:0000256" key="7">
    <source>
        <dbReference type="SAM" id="Phobius"/>
    </source>
</evidence>
<keyword evidence="6 7" id="KW-0472">Membrane</keyword>
<keyword evidence="9" id="KW-1185">Reference proteome</keyword>
<feature type="transmembrane region" description="Helical" evidence="7">
    <location>
        <begin position="399"/>
        <end position="428"/>
    </location>
</feature>
<evidence type="ECO:0000256" key="4">
    <source>
        <dbReference type="ARBA" id="ARBA00022692"/>
    </source>
</evidence>
<evidence type="ECO:0000256" key="1">
    <source>
        <dbReference type="ARBA" id="ARBA00004651"/>
    </source>
</evidence>
<comment type="subcellular location">
    <subcellularLocation>
        <location evidence="1">Cell membrane</location>
        <topology evidence="1">Multi-pass membrane protein</topology>
    </subcellularLocation>
</comment>
<keyword evidence="3" id="KW-1003">Cell membrane</keyword>
<sequence length="448" mass="50470">MALRQGLGMLIGVGGVLVLTRTIGPQAYGIYAGVLGVYAYLHSLSQWGIGVYLIRREGEIKEEAYHQAFTFLLVLGGMFTVLAWFAAPLLESWVRLPTFTSVARTVFLGLLLNLLSLPALARLERGLQYRQVAMIELLGQITFYLIALPLAFSGFGMWAPVAGWWAQQTFICGLYYRASRYRPRLYWNHNLFREMVGYGLSYSASIWVWQLRTLVNPVIVGRFGGAEMVGYVALTIRMVETLSFVKSATWRLSIAVLAKLQGDVKRLTQAITEGMQLQILALGPILVVFGWAAPWLVPLLFGPQWLPVLEVYPFIALSYLANAMFNLHSSALYVLRYNLDVTAFHIVHIVFFAGSAYLLVPRLGLVGYGWAEVVALLSYAIIHWYVLKRVYAPSYRKAGKWFFAFVLALFSPVLGWTCNLAMVALMLWPGTWREFQIYIRMVRGIASS</sequence>
<dbReference type="InterPro" id="IPR050833">
    <property type="entry name" value="Poly_Biosynth_Transport"/>
</dbReference>
<evidence type="ECO:0000313" key="8">
    <source>
        <dbReference type="EMBL" id="GGJ95918.1"/>
    </source>
</evidence>
<name>A0A8J3B7X9_9BACI</name>
<feature type="transmembrane region" description="Helical" evidence="7">
    <location>
        <begin position="366"/>
        <end position="387"/>
    </location>
</feature>
<dbReference type="Pfam" id="PF13440">
    <property type="entry name" value="Polysacc_synt_3"/>
    <property type="match status" value="1"/>
</dbReference>
<protein>
    <submittedName>
        <fullName evidence="8">Polysaccharide biosynthesis protein</fullName>
    </submittedName>
</protein>
<evidence type="ECO:0000256" key="5">
    <source>
        <dbReference type="ARBA" id="ARBA00022989"/>
    </source>
</evidence>
<feature type="transmembrane region" description="Helical" evidence="7">
    <location>
        <begin position="279"/>
        <end position="301"/>
    </location>
</feature>
<feature type="transmembrane region" description="Helical" evidence="7">
    <location>
        <begin position="342"/>
        <end position="360"/>
    </location>
</feature>
<proteinExistence type="inferred from homology"/>
<comment type="caution">
    <text evidence="8">The sequence shown here is derived from an EMBL/GenBank/DDBJ whole genome shotgun (WGS) entry which is preliminary data.</text>
</comment>
<evidence type="ECO:0000256" key="6">
    <source>
        <dbReference type="ARBA" id="ARBA00023136"/>
    </source>
</evidence>
<gene>
    <name evidence="8" type="ORF">GCM10007043_07120</name>
</gene>
<evidence type="ECO:0000256" key="2">
    <source>
        <dbReference type="ARBA" id="ARBA00007430"/>
    </source>
</evidence>
<dbReference type="PANTHER" id="PTHR30250:SF10">
    <property type="entry name" value="LIPOPOLYSACCHARIDE BIOSYNTHESIS PROTEIN WZXC"/>
    <property type="match status" value="1"/>
</dbReference>
<dbReference type="EMBL" id="BMOF01000009">
    <property type="protein sequence ID" value="GGJ95918.1"/>
    <property type="molecule type" value="Genomic_DNA"/>
</dbReference>
<keyword evidence="5 7" id="KW-1133">Transmembrane helix</keyword>
<evidence type="ECO:0000256" key="3">
    <source>
        <dbReference type="ARBA" id="ARBA00022475"/>
    </source>
</evidence>
<keyword evidence="4 7" id="KW-0812">Transmembrane</keyword>
<dbReference type="PANTHER" id="PTHR30250">
    <property type="entry name" value="PST FAMILY PREDICTED COLANIC ACID TRANSPORTER"/>
    <property type="match status" value="1"/>
</dbReference>
<reference evidence="8" key="2">
    <citation type="submission" date="2020-09" db="EMBL/GenBank/DDBJ databases">
        <authorList>
            <person name="Sun Q."/>
            <person name="Ohkuma M."/>
        </authorList>
    </citation>
    <scope>NUCLEOTIDE SEQUENCE</scope>
    <source>
        <strain evidence="8">JCM 14719</strain>
    </source>
</reference>
<dbReference type="AlphaFoldDB" id="A0A8J3B7X9"/>
<organism evidence="8 9">
    <name type="scientific">Calditerricola satsumensis</name>
    <dbReference type="NCBI Taxonomy" id="373054"/>
    <lineage>
        <taxon>Bacteria</taxon>
        <taxon>Bacillati</taxon>
        <taxon>Bacillota</taxon>
        <taxon>Bacilli</taxon>
        <taxon>Bacillales</taxon>
        <taxon>Bacillaceae</taxon>
        <taxon>Calditerricola</taxon>
    </lineage>
</organism>
<dbReference type="GO" id="GO:0005886">
    <property type="term" value="C:plasma membrane"/>
    <property type="evidence" value="ECO:0007669"/>
    <property type="project" value="UniProtKB-SubCell"/>
</dbReference>
<feature type="transmembrane region" description="Helical" evidence="7">
    <location>
        <begin position="66"/>
        <end position="87"/>
    </location>
</feature>
<feature type="transmembrane region" description="Helical" evidence="7">
    <location>
        <begin position="313"/>
        <end position="335"/>
    </location>
</feature>
<evidence type="ECO:0000313" key="9">
    <source>
        <dbReference type="Proteomes" id="UP000637720"/>
    </source>
</evidence>
<feature type="transmembrane region" description="Helical" evidence="7">
    <location>
        <begin position="7"/>
        <end position="24"/>
    </location>
</feature>
<feature type="transmembrane region" description="Helical" evidence="7">
    <location>
        <begin position="30"/>
        <end position="54"/>
    </location>
</feature>
<dbReference type="Proteomes" id="UP000637720">
    <property type="component" value="Unassembled WGS sequence"/>
</dbReference>
<feature type="transmembrane region" description="Helical" evidence="7">
    <location>
        <begin position="99"/>
        <end position="120"/>
    </location>
</feature>